<evidence type="ECO:0000256" key="2">
    <source>
        <dbReference type="ARBA" id="ARBA00022801"/>
    </source>
</evidence>
<keyword evidence="4" id="KW-0732">Signal</keyword>
<accession>A0A9D2HPY9</accession>
<dbReference type="AlphaFoldDB" id="A0A9D2HPY9"/>
<evidence type="ECO:0000313" key="6">
    <source>
        <dbReference type="Proteomes" id="UP000823821"/>
    </source>
</evidence>
<keyword evidence="2" id="KW-0378">Hydrolase</keyword>
<dbReference type="InterPro" id="IPR000560">
    <property type="entry name" value="His_Pase_clade-2"/>
</dbReference>
<feature type="region of interest" description="Disordered" evidence="3">
    <location>
        <begin position="443"/>
        <end position="468"/>
    </location>
</feature>
<evidence type="ECO:0000256" key="3">
    <source>
        <dbReference type="SAM" id="MobiDB-lite"/>
    </source>
</evidence>
<dbReference type="EMBL" id="DWZD01000047">
    <property type="protein sequence ID" value="HJA79658.1"/>
    <property type="molecule type" value="Genomic_DNA"/>
</dbReference>
<dbReference type="Pfam" id="PF00328">
    <property type="entry name" value="His_Phos_2"/>
    <property type="match status" value="1"/>
</dbReference>
<sequence>MPRACSARALLLALFFCLPVLPGLTAGAAAAEADAVPRLLKVVALASSGLHAPVQSGELLDAWTERTWPQWPAERGKLTRRGAELETEIWSELRKRYLALGLLPTHASPAAVYVRADNKQRTRATATALLGALLPQGSNGYAISPLKPDPLFHPVENGMCVFNLAATAKDVLRNMPDGLPGLNAEYADQLALVDRIVGQADPELCTRYSLPPNCRLSAIPSSVAITRQGTRALVQGGLGIAASLTHIFLAEFSQWPSEPAAWGQADTATMRQILSLQSAVFNVVQRTRSVAGAQGSALLNALVAALQGQLTDSRGNRSPVLIFVGDDINIANVAGLLDIHWQASGYPVDAIPPGGVLAFELWQEGPQQTVRIKFFAHALETLHSSTPFEDEESLAAFTVRLGKHGSSTVPVSAFLDRARAAIRKECLSTSKILPQFVDIASEGPLEETTGDGLDDDGFGHDEMRPSGE</sequence>
<dbReference type="Proteomes" id="UP000823821">
    <property type="component" value="Unassembled WGS sequence"/>
</dbReference>
<proteinExistence type="inferred from homology"/>
<feature type="compositionally biased region" description="Acidic residues" evidence="3">
    <location>
        <begin position="444"/>
        <end position="456"/>
    </location>
</feature>
<dbReference type="PANTHER" id="PTHR11567">
    <property type="entry name" value="ACID PHOSPHATASE-RELATED"/>
    <property type="match status" value="1"/>
</dbReference>
<dbReference type="Gene3D" id="3.40.50.1240">
    <property type="entry name" value="Phosphoglycerate mutase-like"/>
    <property type="match status" value="2"/>
</dbReference>
<reference evidence="5" key="1">
    <citation type="journal article" date="2021" name="PeerJ">
        <title>Extensive microbial diversity within the chicken gut microbiome revealed by metagenomics and culture.</title>
        <authorList>
            <person name="Gilroy R."/>
            <person name="Ravi A."/>
            <person name="Getino M."/>
            <person name="Pursley I."/>
            <person name="Horton D.L."/>
            <person name="Alikhan N.F."/>
            <person name="Baker D."/>
            <person name="Gharbi K."/>
            <person name="Hall N."/>
            <person name="Watson M."/>
            <person name="Adriaenssens E.M."/>
            <person name="Foster-Nyarko E."/>
            <person name="Jarju S."/>
            <person name="Secka A."/>
            <person name="Antonio M."/>
            <person name="Oren A."/>
            <person name="Chaudhuri R.R."/>
            <person name="La Ragione R."/>
            <person name="Hildebrand F."/>
            <person name="Pallen M.J."/>
        </authorList>
    </citation>
    <scope>NUCLEOTIDE SEQUENCE</scope>
    <source>
        <strain evidence="5">5032</strain>
    </source>
</reference>
<reference evidence="5" key="2">
    <citation type="submission" date="2021-04" db="EMBL/GenBank/DDBJ databases">
        <authorList>
            <person name="Gilroy R."/>
        </authorList>
    </citation>
    <scope>NUCLEOTIDE SEQUENCE</scope>
    <source>
        <strain evidence="5">5032</strain>
    </source>
</reference>
<dbReference type="GO" id="GO:0030288">
    <property type="term" value="C:outer membrane-bounded periplasmic space"/>
    <property type="evidence" value="ECO:0007669"/>
    <property type="project" value="TreeGrafter"/>
</dbReference>
<evidence type="ECO:0000313" key="5">
    <source>
        <dbReference type="EMBL" id="HJA79658.1"/>
    </source>
</evidence>
<dbReference type="InterPro" id="IPR050645">
    <property type="entry name" value="Histidine_acid_phosphatase"/>
</dbReference>
<dbReference type="InterPro" id="IPR029033">
    <property type="entry name" value="His_PPase_superfam"/>
</dbReference>
<gene>
    <name evidence="5" type="ORF">H9784_08875</name>
</gene>
<dbReference type="GO" id="GO:0050308">
    <property type="term" value="F:sugar-phosphatase activity"/>
    <property type="evidence" value="ECO:0007669"/>
    <property type="project" value="TreeGrafter"/>
</dbReference>
<comment type="similarity">
    <text evidence="1">Belongs to the histidine acid phosphatase family.</text>
</comment>
<feature type="signal peptide" evidence="4">
    <location>
        <begin position="1"/>
        <end position="22"/>
    </location>
</feature>
<dbReference type="SUPFAM" id="SSF53254">
    <property type="entry name" value="Phosphoglycerate mutase-like"/>
    <property type="match status" value="1"/>
</dbReference>
<dbReference type="PANTHER" id="PTHR11567:SF110">
    <property type="entry name" value="2-PHOSPHOXYLOSE PHOSPHATASE 1"/>
    <property type="match status" value="1"/>
</dbReference>
<organism evidence="5 6">
    <name type="scientific">Candidatus Desulfovibrio intestinavium</name>
    <dbReference type="NCBI Taxonomy" id="2838534"/>
    <lineage>
        <taxon>Bacteria</taxon>
        <taxon>Pseudomonadati</taxon>
        <taxon>Thermodesulfobacteriota</taxon>
        <taxon>Desulfovibrionia</taxon>
        <taxon>Desulfovibrionales</taxon>
        <taxon>Desulfovibrionaceae</taxon>
        <taxon>Desulfovibrio</taxon>
    </lineage>
</organism>
<name>A0A9D2HPY9_9BACT</name>
<protein>
    <submittedName>
        <fullName evidence="5">Histidine-type phosphatase</fullName>
    </submittedName>
</protein>
<comment type="caution">
    <text evidence="5">The sequence shown here is derived from an EMBL/GenBank/DDBJ whole genome shotgun (WGS) entry which is preliminary data.</text>
</comment>
<evidence type="ECO:0000256" key="1">
    <source>
        <dbReference type="ARBA" id="ARBA00005375"/>
    </source>
</evidence>
<feature type="chain" id="PRO_5039000699" evidence="4">
    <location>
        <begin position="23"/>
        <end position="468"/>
    </location>
</feature>
<evidence type="ECO:0000256" key="4">
    <source>
        <dbReference type="SAM" id="SignalP"/>
    </source>
</evidence>
<feature type="compositionally biased region" description="Basic and acidic residues" evidence="3">
    <location>
        <begin position="457"/>
        <end position="468"/>
    </location>
</feature>